<dbReference type="GO" id="GO:0006508">
    <property type="term" value="P:proteolysis"/>
    <property type="evidence" value="ECO:0007669"/>
    <property type="project" value="UniProtKB-KW"/>
</dbReference>
<evidence type="ECO:0000256" key="2">
    <source>
        <dbReference type="ARBA" id="ARBA00022670"/>
    </source>
</evidence>
<dbReference type="InterPro" id="IPR015500">
    <property type="entry name" value="Peptidase_S8_subtilisin-rel"/>
</dbReference>
<dbReference type="Gene3D" id="3.30.70.80">
    <property type="entry name" value="Peptidase S8 propeptide/proteinase inhibitor I9"/>
    <property type="match status" value="1"/>
</dbReference>
<evidence type="ECO:0000256" key="8">
    <source>
        <dbReference type="SAM" id="SignalP"/>
    </source>
</evidence>
<dbReference type="GO" id="GO:0004252">
    <property type="term" value="F:serine-type endopeptidase activity"/>
    <property type="evidence" value="ECO:0007669"/>
    <property type="project" value="UniProtKB-UniRule"/>
</dbReference>
<dbReference type="SUPFAM" id="SSF54897">
    <property type="entry name" value="Protease propeptides/inhibitors"/>
    <property type="match status" value="1"/>
</dbReference>
<feature type="compositionally biased region" description="Polar residues" evidence="7">
    <location>
        <begin position="337"/>
        <end position="348"/>
    </location>
</feature>
<dbReference type="SUPFAM" id="SSF52743">
    <property type="entry name" value="Subtilisin-like"/>
    <property type="match status" value="1"/>
</dbReference>
<evidence type="ECO:0000313" key="11">
    <source>
        <dbReference type="EMBL" id="KAK7753099.1"/>
    </source>
</evidence>
<dbReference type="Pfam" id="PF00082">
    <property type="entry name" value="Peptidase_S8"/>
    <property type="match status" value="1"/>
</dbReference>
<evidence type="ECO:0000259" key="9">
    <source>
        <dbReference type="Pfam" id="PF00082"/>
    </source>
</evidence>
<feature type="active site" description="Charge relay system" evidence="6">
    <location>
        <position position="404"/>
    </location>
</feature>
<dbReference type="InterPro" id="IPR022398">
    <property type="entry name" value="Peptidase_S8_His-AS"/>
</dbReference>
<dbReference type="InterPro" id="IPR037045">
    <property type="entry name" value="S8pro/Inhibitor_I9_sf"/>
</dbReference>
<evidence type="ECO:0000259" key="10">
    <source>
        <dbReference type="Pfam" id="PF05922"/>
    </source>
</evidence>
<feature type="active site" description="Charge relay system" evidence="6">
    <location>
        <position position="191"/>
    </location>
</feature>
<feature type="compositionally biased region" description="Acidic residues" evidence="7">
    <location>
        <begin position="384"/>
        <end position="396"/>
    </location>
</feature>
<evidence type="ECO:0000256" key="1">
    <source>
        <dbReference type="ARBA" id="ARBA00011073"/>
    </source>
</evidence>
<dbReference type="PANTHER" id="PTHR43806">
    <property type="entry name" value="PEPTIDASE S8"/>
    <property type="match status" value="1"/>
</dbReference>
<keyword evidence="5 6" id="KW-0720">Serine protease</keyword>
<protein>
    <recommendedName>
        <fullName evidence="13">Peptidase S8/S53 domain-containing protein</fullName>
    </recommendedName>
</protein>
<dbReference type="InterPro" id="IPR050131">
    <property type="entry name" value="Peptidase_S8_subtilisin-like"/>
</dbReference>
<dbReference type="InterPro" id="IPR036852">
    <property type="entry name" value="Peptidase_S8/S53_dom_sf"/>
</dbReference>
<dbReference type="PROSITE" id="PS00136">
    <property type="entry name" value="SUBTILASE_ASP"/>
    <property type="match status" value="1"/>
</dbReference>
<feature type="domain" description="Peptidase S8/S53" evidence="9">
    <location>
        <begin position="157"/>
        <end position="337"/>
    </location>
</feature>
<dbReference type="InterPro" id="IPR034193">
    <property type="entry name" value="PCSK9_ProteinaseK-like"/>
</dbReference>
<reference evidence="11 12" key="1">
    <citation type="submission" date="2024-02" db="EMBL/GenBank/DDBJ databases">
        <title>De novo assembly and annotation of 12 fungi associated with fruit tree decline syndrome in Ontario, Canada.</title>
        <authorList>
            <person name="Sulman M."/>
            <person name="Ellouze W."/>
            <person name="Ilyukhin E."/>
        </authorList>
    </citation>
    <scope>NUCLEOTIDE SEQUENCE [LARGE SCALE GENOMIC DNA]</scope>
    <source>
        <strain evidence="11 12">M11/M66-122</strain>
    </source>
</reference>
<proteinExistence type="inferred from homology"/>
<evidence type="ECO:0000256" key="6">
    <source>
        <dbReference type="PROSITE-ProRule" id="PRU01240"/>
    </source>
</evidence>
<feature type="region of interest" description="Disordered" evidence="7">
    <location>
        <begin position="337"/>
        <end position="404"/>
    </location>
</feature>
<feature type="domain" description="Inhibitor I9" evidence="10">
    <location>
        <begin position="47"/>
        <end position="117"/>
    </location>
</feature>
<dbReference type="InterPro" id="IPR000209">
    <property type="entry name" value="Peptidase_S8/S53_dom"/>
</dbReference>
<dbReference type="Pfam" id="PF05922">
    <property type="entry name" value="Inhibitor_I9"/>
    <property type="match status" value="1"/>
</dbReference>
<evidence type="ECO:0000313" key="12">
    <source>
        <dbReference type="Proteomes" id="UP001320420"/>
    </source>
</evidence>
<evidence type="ECO:0000256" key="5">
    <source>
        <dbReference type="ARBA" id="ARBA00022825"/>
    </source>
</evidence>
<name>A0AAN9UPX7_9PEZI</name>
<dbReference type="PROSITE" id="PS51892">
    <property type="entry name" value="SUBTILASE"/>
    <property type="match status" value="1"/>
</dbReference>
<dbReference type="PANTHER" id="PTHR43806:SF58">
    <property type="entry name" value="ALKALINE PROTEASE 1-RELATED"/>
    <property type="match status" value="1"/>
</dbReference>
<evidence type="ECO:0008006" key="13">
    <source>
        <dbReference type="Google" id="ProtNLM"/>
    </source>
</evidence>
<dbReference type="GO" id="GO:0005576">
    <property type="term" value="C:extracellular region"/>
    <property type="evidence" value="ECO:0007669"/>
    <property type="project" value="UniProtKB-ARBA"/>
</dbReference>
<dbReference type="InterPro" id="IPR023827">
    <property type="entry name" value="Peptidase_S8_Asp-AS"/>
</dbReference>
<dbReference type="PROSITE" id="PS00137">
    <property type="entry name" value="SUBTILASE_HIS"/>
    <property type="match status" value="1"/>
</dbReference>
<dbReference type="EMBL" id="JAKJXP020000032">
    <property type="protein sequence ID" value="KAK7753099.1"/>
    <property type="molecule type" value="Genomic_DNA"/>
</dbReference>
<dbReference type="Proteomes" id="UP001320420">
    <property type="component" value="Unassembled WGS sequence"/>
</dbReference>
<comment type="caution">
    <text evidence="11">The sequence shown here is derived from an EMBL/GenBank/DDBJ whole genome shotgun (WGS) entry which is preliminary data.</text>
</comment>
<feature type="active site" description="Charge relay system" evidence="6">
    <location>
        <position position="159"/>
    </location>
</feature>
<dbReference type="InterPro" id="IPR010259">
    <property type="entry name" value="S8pro/Inhibitor_I9"/>
</dbReference>
<keyword evidence="3 8" id="KW-0732">Signal</keyword>
<organism evidence="11 12">
    <name type="scientific">Diatrype stigma</name>
    <dbReference type="NCBI Taxonomy" id="117547"/>
    <lineage>
        <taxon>Eukaryota</taxon>
        <taxon>Fungi</taxon>
        <taxon>Dikarya</taxon>
        <taxon>Ascomycota</taxon>
        <taxon>Pezizomycotina</taxon>
        <taxon>Sordariomycetes</taxon>
        <taxon>Xylariomycetidae</taxon>
        <taxon>Xylariales</taxon>
        <taxon>Diatrypaceae</taxon>
        <taxon>Diatrype</taxon>
    </lineage>
</organism>
<feature type="signal peptide" evidence="8">
    <location>
        <begin position="1"/>
        <end position="19"/>
    </location>
</feature>
<keyword evidence="12" id="KW-1185">Reference proteome</keyword>
<keyword evidence="2 6" id="KW-0645">Protease</keyword>
<feature type="chain" id="PRO_5042988717" description="Peptidase S8/S53 domain-containing protein" evidence="8">
    <location>
        <begin position="20"/>
        <end position="404"/>
    </location>
</feature>
<dbReference type="CDD" id="cd04077">
    <property type="entry name" value="Peptidases_S8_PCSK9_ProteinaseK_like"/>
    <property type="match status" value="1"/>
</dbReference>
<keyword evidence="4 6" id="KW-0378">Hydrolase</keyword>
<sequence>MHIALLPVLVSAAGLTVTASPLTAHRRAEPAQVLRSTATDSLISGQYVVKLRDAVDGDAVDGTVVDSALSMLESAPNHVYTSPVFRGFAAKLDEATLETMRNHPEVDFIEQDVKVSLADYVTQSNVGYGLAHVSSRTRDATQYTYDDSAGEGTCSYVVDTGIFLDHDEFEGRAEYIADVSGDDDDVDYQGHGTHVAGIIGGHTFGVAKKTHLYVAKMMNKAGVGNVSTVLAGIDAVANDLGTKDCPKGTVLNLSVGNPRNEGLNAAVAALVSKGVFVAVAAHNYGVDVYNYSPGSEPTACTVGASTPEDSVAEFSNWGALVDVFAPGVLIESAFISTDGSTNTTTPGERTSPLGASPDADEDEIGEDGQFAGAERQAIAGDVVNGEDPDEEEEDEHLTEVAGTS</sequence>
<dbReference type="PRINTS" id="PR00723">
    <property type="entry name" value="SUBTILISIN"/>
</dbReference>
<dbReference type="AlphaFoldDB" id="A0AAN9UPX7"/>
<accession>A0AAN9UPX7</accession>
<comment type="similarity">
    <text evidence="1 6">Belongs to the peptidase S8 family.</text>
</comment>
<evidence type="ECO:0000256" key="4">
    <source>
        <dbReference type="ARBA" id="ARBA00022801"/>
    </source>
</evidence>
<evidence type="ECO:0000256" key="7">
    <source>
        <dbReference type="SAM" id="MobiDB-lite"/>
    </source>
</evidence>
<dbReference type="Gene3D" id="3.40.50.200">
    <property type="entry name" value="Peptidase S8/S53 domain"/>
    <property type="match status" value="1"/>
</dbReference>
<evidence type="ECO:0000256" key="3">
    <source>
        <dbReference type="ARBA" id="ARBA00022729"/>
    </source>
</evidence>
<gene>
    <name evidence="11" type="ORF">SLS62_005049</name>
</gene>